<dbReference type="GO" id="GO:0009734">
    <property type="term" value="P:auxin-activated signaling pathway"/>
    <property type="evidence" value="ECO:0007669"/>
    <property type="project" value="InterPro"/>
</dbReference>
<evidence type="ECO:0000256" key="4">
    <source>
        <dbReference type="ARBA" id="ARBA00022989"/>
    </source>
</evidence>
<evidence type="ECO:0000256" key="2">
    <source>
        <dbReference type="ARBA" id="ARBA00006840"/>
    </source>
</evidence>
<gene>
    <name evidence="7" type="ORF">CEURO_LOCUS14751</name>
</gene>
<sequence>MAKTRRAVKICLSVLPILLSAPIIAAGIWASNSCANFYFQQIIISMGALMFLVGLVGCCAISTKDEDGELGATYFGTTFLLFLMAVALFIAAFVVTGYSGSPHSVPGRNYVEYRLDHFAFWLRRRVSGYFRWNPIINCLTGSNWCEKLDKTYSSSQQLFKAHLTPLQSGCCMPPAKCDYTFVSPINWKVSKDNKTDSDCLNWSNDPRNLCYSCDSCKAGFLADIRKKIRIANLIMFIAFLVAMVVCVGSCINRILE</sequence>
<organism evidence="7 8">
    <name type="scientific">Cuscuta europaea</name>
    <name type="common">European dodder</name>
    <dbReference type="NCBI Taxonomy" id="41803"/>
    <lineage>
        <taxon>Eukaryota</taxon>
        <taxon>Viridiplantae</taxon>
        <taxon>Streptophyta</taxon>
        <taxon>Embryophyta</taxon>
        <taxon>Tracheophyta</taxon>
        <taxon>Spermatophyta</taxon>
        <taxon>Magnoliopsida</taxon>
        <taxon>eudicotyledons</taxon>
        <taxon>Gunneridae</taxon>
        <taxon>Pentapetalae</taxon>
        <taxon>asterids</taxon>
        <taxon>lamiids</taxon>
        <taxon>Solanales</taxon>
        <taxon>Convolvulaceae</taxon>
        <taxon>Cuscuteae</taxon>
        <taxon>Cuscuta</taxon>
        <taxon>Cuscuta subgen. Cuscuta</taxon>
    </lineage>
</organism>
<dbReference type="GO" id="GO:0016020">
    <property type="term" value="C:membrane"/>
    <property type="evidence" value="ECO:0007669"/>
    <property type="project" value="UniProtKB-SubCell"/>
</dbReference>
<dbReference type="EMBL" id="CAMAPE010000038">
    <property type="protein sequence ID" value="CAH9100061.1"/>
    <property type="molecule type" value="Genomic_DNA"/>
</dbReference>
<keyword evidence="4 6" id="KW-1133">Transmembrane helix</keyword>
<protein>
    <submittedName>
        <fullName evidence="7">Uncharacterized protein</fullName>
    </submittedName>
</protein>
<dbReference type="InterPro" id="IPR044991">
    <property type="entry name" value="TET_plant"/>
</dbReference>
<evidence type="ECO:0000313" key="8">
    <source>
        <dbReference type="Proteomes" id="UP001152484"/>
    </source>
</evidence>
<evidence type="ECO:0000313" key="7">
    <source>
        <dbReference type="EMBL" id="CAH9100061.1"/>
    </source>
</evidence>
<dbReference type="OrthoDB" id="1263670at2759"/>
<evidence type="ECO:0000256" key="3">
    <source>
        <dbReference type="ARBA" id="ARBA00022692"/>
    </source>
</evidence>
<comment type="subcellular location">
    <subcellularLocation>
        <location evidence="1">Membrane</location>
        <topology evidence="1">Multi-pass membrane protein</topology>
    </subcellularLocation>
</comment>
<keyword evidence="5 6" id="KW-0472">Membrane</keyword>
<feature type="transmembrane region" description="Helical" evidence="6">
    <location>
        <begin position="74"/>
        <end position="98"/>
    </location>
</feature>
<dbReference type="AlphaFoldDB" id="A0A9P0ZIB9"/>
<dbReference type="Pfam" id="PF00335">
    <property type="entry name" value="Tetraspanin"/>
    <property type="match status" value="1"/>
</dbReference>
<dbReference type="Proteomes" id="UP001152484">
    <property type="component" value="Unassembled WGS sequence"/>
</dbReference>
<comment type="caution">
    <text evidence="7">The sequence shown here is derived from an EMBL/GenBank/DDBJ whole genome shotgun (WGS) entry which is preliminary data.</text>
</comment>
<evidence type="ECO:0000256" key="5">
    <source>
        <dbReference type="ARBA" id="ARBA00023136"/>
    </source>
</evidence>
<dbReference type="InterPro" id="IPR018499">
    <property type="entry name" value="Tetraspanin/Peripherin"/>
</dbReference>
<evidence type="ECO:0000256" key="1">
    <source>
        <dbReference type="ARBA" id="ARBA00004141"/>
    </source>
</evidence>
<evidence type="ECO:0000256" key="6">
    <source>
        <dbReference type="SAM" id="Phobius"/>
    </source>
</evidence>
<feature type="transmembrane region" description="Helical" evidence="6">
    <location>
        <begin position="42"/>
        <end position="62"/>
    </location>
</feature>
<dbReference type="PANTHER" id="PTHR32191">
    <property type="entry name" value="TETRASPANIN-8-RELATED"/>
    <property type="match status" value="1"/>
</dbReference>
<feature type="transmembrane region" description="Helical" evidence="6">
    <location>
        <begin position="233"/>
        <end position="255"/>
    </location>
</feature>
<keyword evidence="3 6" id="KW-0812">Transmembrane</keyword>
<keyword evidence="8" id="KW-1185">Reference proteome</keyword>
<proteinExistence type="inferred from homology"/>
<name>A0A9P0ZIB9_CUSEU</name>
<accession>A0A9P0ZIB9</accession>
<reference evidence="7" key="1">
    <citation type="submission" date="2022-07" db="EMBL/GenBank/DDBJ databases">
        <authorList>
            <person name="Macas J."/>
            <person name="Novak P."/>
            <person name="Neumann P."/>
        </authorList>
    </citation>
    <scope>NUCLEOTIDE SEQUENCE</scope>
</reference>
<comment type="similarity">
    <text evidence="2">Belongs to the tetraspanin (TM4SF) family.</text>
</comment>